<evidence type="ECO:0000256" key="6">
    <source>
        <dbReference type="ARBA" id="ARBA00023098"/>
    </source>
</evidence>
<dbReference type="AlphaFoldDB" id="A0A257LUY1"/>
<keyword evidence="8 10" id="KW-0594">Phospholipid biosynthesis</keyword>
<dbReference type="PANTHER" id="PTHR30309">
    <property type="entry name" value="INNER MEMBRANE PROTEIN YGIH"/>
    <property type="match status" value="1"/>
</dbReference>
<feature type="transmembrane region" description="Helical" evidence="10">
    <location>
        <begin position="124"/>
        <end position="143"/>
    </location>
</feature>
<dbReference type="SMART" id="SM01207">
    <property type="entry name" value="G3P_acyltransf"/>
    <property type="match status" value="1"/>
</dbReference>
<evidence type="ECO:0000256" key="10">
    <source>
        <dbReference type="HAMAP-Rule" id="MF_01043"/>
    </source>
</evidence>
<feature type="transmembrane region" description="Helical" evidence="10">
    <location>
        <begin position="73"/>
        <end position="93"/>
    </location>
</feature>
<comment type="caution">
    <text evidence="10">Lacks conserved residue(s) required for the propagation of feature annotation.</text>
</comment>
<feature type="transmembrane region" description="Helical" evidence="10">
    <location>
        <begin position="174"/>
        <end position="191"/>
    </location>
</feature>
<proteinExistence type="inferred from homology"/>
<feature type="transmembrane region" description="Helical" evidence="10">
    <location>
        <begin position="288"/>
        <end position="306"/>
    </location>
</feature>
<keyword evidence="6 10" id="KW-0443">Lipid metabolism</keyword>
<feature type="transmembrane region" description="Helical" evidence="10">
    <location>
        <begin position="149"/>
        <end position="167"/>
    </location>
</feature>
<dbReference type="EC" id="2.3.1.275" evidence="10"/>
<dbReference type="PANTHER" id="PTHR30309:SF0">
    <property type="entry name" value="GLYCEROL-3-PHOSPHATE ACYLTRANSFERASE-RELATED"/>
    <property type="match status" value="1"/>
</dbReference>
<comment type="similarity">
    <text evidence="10">Belongs to the PlsY family.</text>
</comment>
<keyword evidence="5 10" id="KW-1133">Transmembrane helix</keyword>
<feature type="transmembrane region" description="Helical" evidence="10">
    <location>
        <begin position="42"/>
        <end position="61"/>
    </location>
</feature>
<keyword evidence="4 10" id="KW-0812">Transmembrane</keyword>
<evidence type="ECO:0000313" key="12">
    <source>
        <dbReference type="Proteomes" id="UP000216312"/>
    </source>
</evidence>
<dbReference type="GO" id="GO:0043772">
    <property type="term" value="F:acyl-phosphate glycerol-3-phosphate acyltransferase activity"/>
    <property type="evidence" value="ECO:0007669"/>
    <property type="project" value="UniProtKB-UniRule"/>
</dbReference>
<protein>
    <recommendedName>
        <fullName evidence="10">Glycerol-3-phosphate acyltransferase</fullName>
    </recommendedName>
    <alternativeName>
        <fullName evidence="10">Acyl-PO4 G3P acyltransferase</fullName>
    </alternativeName>
    <alternativeName>
        <fullName evidence="10">Acyl-phosphate--glycerol-3-phosphate acyltransferase</fullName>
    </alternativeName>
    <alternativeName>
        <fullName evidence="10">G3P acyltransferase</fullName>
        <shortName evidence="10">GPAT</shortName>
        <ecNumber evidence="10">2.3.1.275</ecNumber>
    </alternativeName>
    <alternativeName>
        <fullName evidence="10">Lysophosphatidic acid synthase</fullName>
        <shortName evidence="10">LPA synthase</shortName>
    </alternativeName>
</protein>
<dbReference type="EMBL" id="NMUJ01000014">
    <property type="protein sequence ID" value="OYV03232.1"/>
    <property type="molecule type" value="Genomic_DNA"/>
</dbReference>
<organism evidence="11 12">
    <name type="scientific">candidate division WOR-3 bacterium 4484_18</name>
    <dbReference type="NCBI Taxonomy" id="2020626"/>
    <lineage>
        <taxon>Bacteria</taxon>
        <taxon>Bacteria division WOR-3</taxon>
    </lineage>
</organism>
<comment type="catalytic activity">
    <reaction evidence="10">
        <text>an acyl phosphate + sn-glycerol 3-phosphate = a 1-acyl-sn-glycero-3-phosphate + phosphate</text>
        <dbReference type="Rhea" id="RHEA:34075"/>
        <dbReference type="ChEBI" id="CHEBI:43474"/>
        <dbReference type="ChEBI" id="CHEBI:57597"/>
        <dbReference type="ChEBI" id="CHEBI:57970"/>
        <dbReference type="ChEBI" id="CHEBI:59918"/>
        <dbReference type="EC" id="2.3.1.275"/>
    </reaction>
</comment>
<evidence type="ECO:0000256" key="5">
    <source>
        <dbReference type="ARBA" id="ARBA00022989"/>
    </source>
</evidence>
<gene>
    <name evidence="10" type="primary">plsY</name>
    <name evidence="11" type="ORF">CGW93_01780</name>
</gene>
<dbReference type="GO" id="GO:0008654">
    <property type="term" value="P:phospholipid biosynthetic process"/>
    <property type="evidence" value="ECO:0007669"/>
    <property type="project" value="UniProtKB-UniRule"/>
</dbReference>
<dbReference type="HAMAP" id="MF_01043">
    <property type="entry name" value="PlsY"/>
    <property type="match status" value="1"/>
</dbReference>
<feature type="transmembrane region" description="Helical" evidence="10">
    <location>
        <begin position="257"/>
        <end position="276"/>
    </location>
</feature>
<evidence type="ECO:0000256" key="1">
    <source>
        <dbReference type="ARBA" id="ARBA00022475"/>
    </source>
</evidence>
<comment type="subunit">
    <text evidence="10">Probably interacts with PlsX.</text>
</comment>
<evidence type="ECO:0000256" key="9">
    <source>
        <dbReference type="ARBA" id="ARBA00023264"/>
    </source>
</evidence>
<evidence type="ECO:0000256" key="2">
    <source>
        <dbReference type="ARBA" id="ARBA00022516"/>
    </source>
</evidence>
<comment type="pathway">
    <text evidence="10">Lipid metabolism; phospholipid metabolism.</text>
</comment>
<feature type="transmembrane region" description="Helical" evidence="10">
    <location>
        <begin position="231"/>
        <end position="251"/>
    </location>
</feature>
<keyword evidence="1 10" id="KW-1003">Cell membrane</keyword>
<dbReference type="GO" id="GO:0005886">
    <property type="term" value="C:plasma membrane"/>
    <property type="evidence" value="ECO:0007669"/>
    <property type="project" value="UniProtKB-SubCell"/>
</dbReference>
<dbReference type="InterPro" id="IPR003811">
    <property type="entry name" value="G3P_acylTferase_PlsY"/>
</dbReference>
<dbReference type="Pfam" id="PF02660">
    <property type="entry name" value="G3P_acyltransf"/>
    <property type="match status" value="1"/>
</dbReference>
<evidence type="ECO:0000256" key="7">
    <source>
        <dbReference type="ARBA" id="ARBA00023136"/>
    </source>
</evidence>
<evidence type="ECO:0000256" key="4">
    <source>
        <dbReference type="ARBA" id="ARBA00022692"/>
    </source>
</evidence>
<evidence type="ECO:0000256" key="8">
    <source>
        <dbReference type="ARBA" id="ARBA00023209"/>
    </source>
</evidence>
<name>A0A257LUY1_UNCW3</name>
<comment type="function">
    <text evidence="10">Catalyzes the transfer of an acyl group from acyl-phosphate (acyl-PO(4)) to glycerol-3-phosphate (G3P) to form lysophosphatidic acid (LPA). This enzyme utilizes acyl-phosphate as fatty acyl donor, but not acyl-CoA or acyl-ACP.</text>
</comment>
<dbReference type="Proteomes" id="UP000216312">
    <property type="component" value="Unassembled WGS sequence"/>
</dbReference>
<reference evidence="12" key="1">
    <citation type="submission" date="2017-07" db="EMBL/GenBank/DDBJ databases">
        <title>Novel pathways for hydrocarbon cycling and metabolic interdependencies in hydrothermal sediment communities.</title>
        <authorList>
            <person name="Dombrowski N."/>
            <person name="Seitz K."/>
            <person name="Teske A."/>
            <person name="Baker B."/>
        </authorList>
    </citation>
    <scope>NUCLEOTIDE SEQUENCE [LARGE SCALE GENOMIC DNA]</scope>
</reference>
<keyword evidence="3 10" id="KW-0808">Transferase</keyword>
<sequence length="352" mass="38883">MVCAVSIVVGYLMGSILPAYFLGRLYHLDIRRVGMQYAGTVNVYHTLGLLPAIPTAIYDAFKGVLAIFISQRLTSNFVCAQLSGLAAIAGHVLPFYLGFRGGQGVACATGIMLYYLVHYLTGGGLFLYELGFLFVVVAILTYITRQGELIGMIVLPLLCYTLFLHALHDPHNPFLVAVVAYIIAVGLYNTVERGLLKITDETLKRHWWRVAARPGALTFIVIYLRNTQRMALQLIGCVAIFFILLDIVRFVHRRTSMFLSLIFGDIFGKLFGLMFGRHKIRDKTLEGTLAYWGGALICAYVLYNTLHISPLLLGIGATGAAITELLSFNVDDNFTVPLVSGTLMHVIDMFVG</sequence>
<evidence type="ECO:0000313" key="11">
    <source>
        <dbReference type="EMBL" id="OYV03232.1"/>
    </source>
</evidence>
<evidence type="ECO:0000256" key="3">
    <source>
        <dbReference type="ARBA" id="ARBA00022679"/>
    </source>
</evidence>
<keyword evidence="7 10" id="KW-0472">Membrane</keyword>
<accession>A0A257LUY1</accession>
<keyword evidence="9 10" id="KW-1208">Phospholipid metabolism</keyword>
<keyword evidence="2 10" id="KW-0444">Lipid biosynthesis</keyword>
<dbReference type="UniPathway" id="UPA00085"/>
<comment type="caution">
    <text evidence="11">The sequence shown here is derived from an EMBL/GenBank/DDBJ whole genome shotgun (WGS) entry which is preliminary data.</text>
</comment>
<comment type="subcellular location">
    <subcellularLocation>
        <location evidence="10">Cell membrane</location>
        <topology evidence="10">Multi-pass membrane protein</topology>
    </subcellularLocation>
</comment>